<dbReference type="AlphaFoldDB" id="A0A3S3N2Q1"/>
<gene>
    <name evidence="4" type="ORF">CKAN_02411400</name>
</gene>
<protein>
    <submittedName>
        <fullName evidence="4">Retrovirus-related Pol polyprotein from transposon TNT 1-94</fullName>
    </submittedName>
</protein>
<name>A0A3S3N2Q1_9MAGN</name>
<evidence type="ECO:0000313" key="5">
    <source>
        <dbReference type="Proteomes" id="UP000283530"/>
    </source>
</evidence>
<organism evidence="4 5">
    <name type="scientific">Cinnamomum micranthum f. kanehirae</name>
    <dbReference type="NCBI Taxonomy" id="337451"/>
    <lineage>
        <taxon>Eukaryota</taxon>
        <taxon>Viridiplantae</taxon>
        <taxon>Streptophyta</taxon>
        <taxon>Embryophyta</taxon>
        <taxon>Tracheophyta</taxon>
        <taxon>Spermatophyta</taxon>
        <taxon>Magnoliopsida</taxon>
        <taxon>Magnoliidae</taxon>
        <taxon>Laurales</taxon>
        <taxon>Lauraceae</taxon>
        <taxon>Cinnamomum</taxon>
    </lineage>
</organism>
<dbReference type="EMBL" id="QPKB01000011">
    <property type="protein sequence ID" value="RWR94802.1"/>
    <property type="molecule type" value="Genomic_DNA"/>
</dbReference>
<dbReference type="PANTHER" id="PTHR35317:SF23">
    <property type="entry name" value="OS04G0629600 PROTEIN"/>
    <property type="match status" value="1"/>
</dbReference>
<dbReference type="STRING" id="337451.A0A3S3N2Q1"/>
<evidence type="ECO:0000256" key="1">
    <source>
        <dbReference type="PROSITE-ProRule" id="PRU00047"/>
    </source>
</evidence>
<dbReference type="Pfam" id="PF14223">
    <property type="entry name" value="Retrotran_gag_2"/>
    <property type="match status" value="1"/>
</dbReference>
<reference evidence="4 5" key="1">
    <citation type="journal article" date="2019" name="Nat. Plants">
        <title>Stout camphor tree genome fills gaps in understanding of flowering plant genome evolution.</title>
        <authorList>
            <person name="Chaw S.M."/>
            <person name="Liu Y.C."/>
            <person name="Wu Y.W."/>
            <person name="Wang H.Y."/>
            <person name="Lin C.I."/>
            <person name="Wu C.S."/>
            <person name="Ke H.M."/>
            <person name="Chang L.Y."/>
            <person name="Hsu C.Y."/>
            <person name="Yang H.T."/>
            <person name="Sudianto E."/>
            <person name="Hsu M.H."/>
            <person name="Wu K.P."/>
            <person name="Wang L.N."/>
            <person name="Leebens-Mack J.H."/>
            <person name="Tsai I.J."/>
        </authorList>
    </citation>
    <scope>NUCLEOTIDE SEQUENCE [LARGE SCALE GENOMIC DNA]</scope>
    <source>
        <strain evidence="5">cv. Chaw 1501</strain>
        <tissue evidence="4">Young leaves</tissue>
    </source>
</reference>
<dbReference type="GO" id="GO:0008270">
    <property type="term" value="F:zinc ion binding"/>
    <property type="evidence" value="ECO:0007669"/>
    <property type="project" value="UniProtKB-KW"/>
</dbReference>
<dbReference type="PROSITE" id="PS50158">
    <property type="entry name" value="ZF_CCHC"/>
    <property type="match status" value="1"/>
</dbReference>
<dbReference type="InterPro" id="IPR001878">
    <property type="entry name" value="Znf_CCHC"/>
</dbReference>
<keyword evidence="1" id="KW-0862">Zinc</keyword>
<evidence type="ECO:0000259" key="3">
    <source>
        <dbReference type="PROSITE" id="PS50158"/>
    </source>
</evidence>
<feature type="region of interest" description="Disordered" evidence="2">
    <location>
        <begin position="220"/>
        <end position="257"/>
    </location>
</feature>
<feature type="compositionally biased region" description="Basic residues" evidence="2">
    <location>
        <begin position="235"/>
        <end position="257"/>
    </location>
</feature>
<feature type="compositionally biased region" description="Basic and acidic residues" evidence="2">
    <location>
        <begin position="220"/>
        <end position="232"/>
    </location>
</feature>
<proteinExistence type="predicted"/>
<sequence>MSSVVNIVSLPTQLRSIPVLNGNNFVEWKEQLLLTLGYLDLEMALEEPKPSTPTDQSSANKREEYSKWIRSNKISLMIMRNSIAKNIRGSFASKDDAKDYLDTIKKSYQTTDKGIIANGVRLMSKLATTKFDGSRSVREHIYEMTNLAAQLKDAEMSISDGYLNQFVLNSLPSEFSLLKVTYNQLQQKWNIHELIAMCDQEERRLKQEGLLAVNVISQKPKKETNDSSKDGGKSTIRKKNGTPKCFYCKKKGHTKKDCIKRKSSFEEKGIPYNPDSN</sequence>
<dbReference type="Gene3D" id="4.10.60.10">
    <property type="entry name" value="Zinc finger, CCHC-type"/>
    <property type="match status" value="1"/>
</dbReference>
<dbReference type="InterPro" id="IPR036875">
    <property type="entry name" value="Znf_CCHC_sf"/>
</dbReference>
<evidence type="ECO:0000313" key="4">
    <source>
        <dbReference type="EMBL" id="RWR94802.1"/>
    </source>
</evidence>
<comment type="caution">
    <text evidence="4">The sequence shown here is derived from an EMBL/GenBank/DDBJ whole genome shotgun (WGS) entry which is preliminary data.</text>
</comment>
<dbReference type="SUPFAM" id="SSF57756">
    <property type="entry name" value="Retrovirus zinc finger-like domains"/>
    <property type="match status" value="1"/>
</dbReference>
<feature type="domain" description="CCHC-type" evidence="3">
    <location>
        <begin position="244"/>
        <end position="258"/>
    </location>
</feature>
<dbReference type="GO" id="GO:0003676">
    <property type="term" value="F:nucleic acid binding"/>
    <property type="evidence" value="ECO:0007669"/>
    <property type="project" value="InterPro"/>
</dbReference>
<accession>A0A3S3N2Q1</accession>
<keyword evidence="5" id="KW-1185">Reference proteome</keyword>
<dbReference type="OrthoDB" id="1929566at2759"/>
<evidence type="ECO:0000256" key="2">
    <source>
        <dbReference type="SAM" id="MobiDB-lite"/>
    </source>
</evidence>
<keyword evidence="1" id="KW-0479">Metal-binding</keyword>
<dbReference type="PANTHER" id="PTHR35317">
    <property type="entry name" value="OS04G0629600 PROTEIN"/>
    <property type="match status" value="1"/>
</dbReference>
<keyword evidence="1" id="KW-0863">Zinc-finger</keyword>
<dbReference type="Proteomes" id="UP000283530">
    <property type="component" value="Unassembled WGS sequence"/>
</dbReference>